<dbReference type="AlphaFoldDB" id="A0A388M716"/>
<dbReference type="Gene3D" id="4.10.60.10">
    <property type="entry name" value="Zinc finger, CCHC-type"/>
    <property type="match status" value="1"/>
</dbReference>
<dbReference type="Pfam" id="PF00098">
    <property type="entry name" value="zf-CCHC"/>
    <property type="match status" value="1"/>
</dbReference>
<evidence type="ECO:0000256" key="1">
    <source>
        <dbReference type="PROSITE-ProRule" id="PRU00047"/>
    </source>
</evidence>
<organism evidence="4 5">
    <name type="scientific">Chara braunii</name>
    <name type="common">Braun's stonewort</name>
    <dbReference type="NCBI Taxonomy" id="69332"/>
    <lineage>
        <taxon>Eukaryota</taxon>
        <taxon>Viridiplantae</taxon>
        <taxon>Streptophyta</taxon>
        <taxon>Charophyceae</taxon>
        <taxon>Charales</taxon>
        <taxon>Characeae</taxon>
        <taxon>Chara</taxon>
    </lineage>
</organism>
<dbReference type="PROSITE" id="PS50158">
    <property type="entry name" value="ZF_CCHC"/>
    <property type="match status" value="1"/>
</dbReference>
<feature type="compositionally biased region" description="Basic and acidic residues" evidence="2">
    <location>
        <begin position="99"/>
        <end position="142"/>
    </location>
</feature>
<evidence type="ECO:0000313" key="4">
    <source>
        <dbReference type="EMBL" id="GBG90242.1"/>
    </source>
</evidence>
<evidence type="ECO:0000256" key="2">
    <source>
        <dbReference type="SAM" id="MobiDB-lite"/>
    </source>
</evidence>
<accession>A0A388M716</accession>
<evidence type="ECO:0000259" key="3">
    <source>
        <dbReference type="PROSITE" id="PS50158"/>
    </source>
</evidence>
<proteinExistence type="predicted"/>
<dbReference type="SMART" id="SM00343">
    <property type="entry name" value="ZnF_C2HC"/>
    <property type="match status" value="1"/>
</dbReference>
<keyword evidence="5" id="KW-1185">Reference proteome</keyword>
<feature type="compositionally biased region" description="Basic and acidic residues" evidence="2">
    <location>
        <begin position="1"/>
        <end position="20"/>
    </location>
</feature>
<dbReference type="GO" id="GO:0003676">
    <property type="term" value="F:nucleic acid binding"/>
    <property type="evidence" value="ECO:0007669"/>
    <property type="project" value="InterPro"/>
</dbReference>
<feature type="domain" description="CCHC-type" evidence="3">
    <location>
        <begin position="26"/>
        <end position="41"/>
    </location>
</feature>
<dbReference type="Proteomes" id="UP000265515">
    <property type="component" value="Unassembled WGS sequence"/>
</dbReference>
<dbReference type="InterPro" id="IPR001878">
    <property type="entry name" value="Znf_CCHC"/>
</dbReference>
<sequence length="410" mass="47568">MSSLDRRDDNRESGGSDRRPYRTPTCYNCQEPGHYANQCPNRDRKHHVSRPATSSNSRRTRSPRRYESGRYYSPPRKDVELREKLVALSQGFATMKEHIDAERAKKEEKARRKMEKVREKEEDRRRLEEEEARRQEEEARQDAKKRKKQEKAKKEAILRAEMKKDVTLHAAMMMNEIKDDWINSWKTSVMLTLLAGTKDVKGKKKVECALNEGMSTDHGDEGSETSVTQELNEKTRQLCINEKRKREDNVGFEDSPPMQLPPKRTPRKCDIRPVELNERMARSKAKKKFARTPVQVKRRTPIKTPLAKVVKSAKKKSPPSGRLTPASRALTRLRYRDAVLRELKDCSADELQRICREEGLHYEGKVDAILDIAEYRSRQQFPEIGKEIEVIPISESVETGPENTPADDKE</sequence>
<gene>
    <name evidence="4" type="ORF">CBR_g50421</name>
</gene>
<feature type="region of interest" description="Disordered" evidence="2">
    <location>
        <begin position="247"/>
        <end position="268"/>
    </location>
</feature>
<protein>
    <recommendedName>
        <fullName evidence="3">CCHC-type domain-containing protein</fullName>
    </recommendedName>
</protein>
<dbReference type="SUPFAM" id="SSF57756">
    <property type="entry name" value="Retrovirus zinc finger-like domains"/>
    <property type="match status" value="1"/>
</dbReference>
<dbReference type="GO" id="GO:0008270">
    <property type="term" value="F:zinc ion binding"/>
    <property type="evidence" value="ECO:0007669"/>
    <property type="project" value="UniProtKB-KW"/>
</dbReference>
<name>A0A388M716_CHABU</name>
<keyword evidence="1" id="KW-0863">Zinc-finger</keyword>
<reference evidence="4 5" key="1">
    <citation type="journal article" date="2018" name="Cell">
        <title>The Chara Genome: Secondary Complexity and Implications for Plant Terrestrialization.</title>
        <authorList>
            <person name="Nishiyama T."/>
            <person name="Sakayama H."/>
            <person name="Vries J.D."/>
            <person name="Buschmann H."/>
            <person name="Saint-Marcoux D."/>
            <person name="Ullrich K.K."/>
            <person name="Haas F.B."/>
            <person name="Vanderstraeten L."/>
            <person name="Becker D."/>
            <person name="Lang D."/>
            <person name="Vosolsobe S."/>
            <person name="Rombauts S."/>
            <person name="Wilhelmsson P.K.I."/>
            <person name="Janitza P."/>
            <person name="Kern R."/>
            <person name="Heyl A."/>
            <person name="Rumpler F."/>
            <person name="Villalobos L.I.A.C."/>
            <person name="Clay J.M."/>
            <person name="Skokan R."/>
            <person name="Toyoda A."/>
            <person name="Suzuki Y."/>
            <person name="Kagoshima H."/>
            <person name="Schijlen E."/>
            <person name="Tajeshwar N."/>
            <person name="Catarino B."/>
            <person name="Hetherington A.J."/>
            <person name="Saltykova A."/>
            <person name="Bonnot C."/>
            <person name="Breuninger H."/>
            <person name="Symeonidi A."/>
            <person name="Radhakrishnan G.V."/>
            <person name="Van Nieuwerburgh F."/>
            <person name="Deforce D."/>
            <person name="Chang C."/>
            <person name="Karol K.G."/>
            <person name="Hedrich R."/>
            <person name="Ulvskov P."/>
            <person name="Glockner G."/>
            <person name="Delwiche C.F."/>
            <person name="Petrasek J."/>
            <person name="Van de Peer Y."/>
            <person name="Friml J."/>
            <person name="Beilby M."/>
            <person name="Dolan L."/>
            <person name="Kohara Y."/>
            <person name="Sugano S."/>
            <person name="Fujiyama A."/>
            <person name="Delaux P.-M."/>
            <person name="Quint M."/>
            <person name="TheiBen G."/>
            <person name="Hagemann M."/>
            <person name="Harholt J."/>
            <person name="Dunand C."/>
            <person name="Zachgo S."/>
            <person name="Langdale J."/>
            <person name="Maumus F."/>
            <person name="Straeten D.V.D."/>
            <person name="Gould S.B."/>
            <person name="Rensing S.A."/>
        </authorList>
    </citation>
    <scope>NUCLEOTIDE SEQUENCE [LARGE SCALE GENOMIC DNA]</scope>
    <source>
        <strain evidence="4 5">S276</strain>
    </source>
</reference>
<dbReference type="Gramene" id="GBG90242">
    <property type="protein sequence ID" value="GBG90242"/>
    <property type="gene ID" value="CBR_g50421"/>
</dbReference>
<dbReference type="InterPro" id="IPR036875">
    <property type="entry name" value="Znf_CCHC_sf"/>
</dbReference>
<comment type="caution">
    <text evidence="4">The sequence shown here is derived from an EMBL/GenBank/DDBJ whole genome shotgun (WGS) entry which is preliminary data.</text>
</comment>
<feature type="region of interest" description="Disordered" evidence="2">
    <location>
        <begin position="99"/>
        <end position="156"/>
    </location>
</feature>
<dbReference type="EMBL" id="BFEA01000798">
    <property type="protein sequence ID" value="GBG90242.1"/>
    <property type="molecule type" value="Genomic_DNA"/>
</dbReference>
<keyword evidence="1" id="KW-0479">Metal-binding</keyword>
<feature type="region of interest" description="Disordered" evidence="2">
    <location>
        <begin position="1"/>
        <end position="76"/>
    </location>
</feature>
<keyword evidence="1" id="KW-0862">Zinc</keyword>
<evidence type="ECO:0000313" key="5">
    <source>
        <dbReference type="Proteomes" id="UP000265515"/>
    </source>
</evidence>